<sequence length="287" mass="32602">MCDTVPLLEGETERAVEECTEQEARTVSKDRGTTVQREYDTHFARLGRHFAVGDDRARAEIAEYVVTLQHAIITLMSESNSSIMLVLPSLPTMYSTSENTRIGVGSTLAEQYQRMVQAMPLGSSSLLPNFTQVRMARPRRTISDSSAVSESCSTPEPSICKANSLQSIYNFEHWNQYGYGASRPFRCRGCRFSGIFHENSNALIIKQRKDRLAYWVPIDQRALFKSHFNVTKSESPAERSLYCPICYDGSRESERVVRYTSPQIIAHIKDTHTYDELDERDLILSYG</sequence>
<protein>
    <submittedName>
        <fullName evidence="1">Uncharacterized protein</fullName>
    </submittedName>
</protein>
<evidence type="ECO:0000313" key="2">
    <source>
        <dbReference type="Proteomes" id="UP000235672"/>
    </source>
</evidence>
<dbReference type="EMBL" id="KZ613476">
    <property type="protein sequence ID" value="PMD22795.1"/>
    <property type="molecule type" value="Genomic_DNA"/>
</dbReference>
<dbReference type="PANTHER" id="PTHR42354">
    <property type="entry name" value="C2H2-TYPE DOMAIN-CONTAINING PROTEIN"/>
    <property type="match status" value="1"/>
</dbReference>
<organism evidence="1 2">
    <name type="scientific">Hyaloscypha hepaticicola</name>
    <dbReference type="NCBI Taxonomy" id="2082293"/>
    <lineage>
        <taxon>Eukaryota</taxon>
        <taxon>Fungi</taxon>
        <taxon>Dikarya</taxon>
        <taxon>Ascomycota</taxon>
        <taxon>Pezizomycotina</taxon>
        <taxon>Leotiomycetes</taxon>
        <taxon>Helotiales</taxon>
        <taxon>Hyaloscyphaceae</taxon>
        <taxon>Hyaloscypha</taxon>
    </lineage>
</organism>
<dbReference type="OrthoDB" id="5309037at2759"/>
<dbReference type="AlphaFoldDB" id="A0A2J6Q980"/>
<name>A0A2J6Q980_9HELO</name>
<evidence type="ECO:0000313" key="1">
    <source>
        <dbReference type="EMBL" id="PMD22795.1"/>
    </source>
</evidence>
<dbReference type="Proteomes" id="UP000235672">
    <property type="component" value="Unassembled WGS sequence"/>
</dbReference>
<gene>
    <name evidence="1" type="ORF">NA56DRAFT_75020</name>
</gene>
<dbReference type="STRING" id="1745343.A0A2J6Q980"/>
<keyword evidence="2" id="KW-1185">Reference proteome</keyword>
<dbReference type="PANTHER" id="PTHR42354:SF1">
    <property type="entry name" value="C2H2-TYPE DOMAIN-CONTAINING PROTEIN"/>
    <property type="match status" value="1"/>
</dbReference>
<accession>A0A2J6Q980</accession>
<reference evidence="1 2" key="1">
    <citation type="submission" date="2016-05" db="EMBL/GenBank/DDBJ databases">
        <title>A degradative enzymes factory behind the ericoid mycorrhizal symbiosis.</title>
        <authorList>
            <consortium name="DOE Joint Genome Institute"/>
            <person name="Martino E."/>
            <person name="Morin E."/>
            <person name="Grelet G."/>
            <person name="Kuo A."/>
            <person name="Kohler A."/>
            <person name="Daghino S."/>
            <person name="Barry K."/>
            <person name="Choi C."/>
            <person name="Cichocki N."/>
            <person name="Clum A."/>
            <person name="Copeland A."/>
            <person name="Hainaut M."/>
            <person name="Haridas S."/>
            <person name="Labutti K."/>
            <person name="Lindquist E."/>
            <person name="Lipzen A."/>
            <person name="Khouja H.-R."/>
            <person name="Murat C."/>
            <person name="Ohm R."/>
            <person name="Olson A."/>
            <person name="Spatafora J."/>
            <person name="Veneault-Fourrey C."/>
            <person name="Henrissat B."/>
            <person name="Grigoriev I."/>
            <person name="Martin F."/>
            <person name="Perotto S."/>
        </authorList>
    </citation>
    <scope>NUCLEOTIDE SEQUENCE [LARGE SCALE GENOMIC DNA]</scope>
    <source>
        <strain evidence="1 2">UAMH 7357</strain>
    </source>
</reference>
<proteinExistence type="predicted"/>